<dbReference type="InterPro" id="IPR023210">
    <property type="entry name" value="NADP_OxRdtase_dom"/>
</dbReference>
<dbReference type="InterPro" id="IPR050791">
    <property type="entry name" value="Aldo-Keto_reductase"/>
</dbReference>
<dbReference type="EMBL" id="CZQE01000018">
    <property type="protein sequence ID" value="CUS43219.1"/>
    <property type="molecule type" value="Genomic_DNA"/>
</dbReference>
<reference evidence="3" key="1">
    <citation type="submission" date="2015-10" db="EMBL/GenBank/DDBJ databases">
        <authorList>
            <person name="Gilbert D.G."/>
        </authorList>
    </citation>
    <scope>NUCLEOTIDE SEQUENCE</scope>
</reference>
<evidence type="ECO:0000313" key="3">
    <source>
        <dbReference type="EMBL" id="CUS43219.1"/>
    </source>
</evidence>
<gene>
    <name evidence="3" type="ORF">MGWOODY_Smn827</name>
</gene>
<accession>A0A160TJ32</accession>
<name>A0A160TJ32_9ZZZZ</name>
<keyword evidence="1" id="KW-0560">Oxidoreductase</keyword>
<dbReference type="InterPro" id="IPR036812">
    <property type="entry name" value="NAD(P)_OxRdtase_dom_sf"/>
</dbReference>
<dbReference type="Pfam" id="PF00248">
    <property type="entry name" value="Aldo_ket_red"/>
    <property type="match status" value="1"/>
</dbReference>
<proteinExistence type="predicted"/>
<dbReference type="GO" id="GO:0016491">
    <property type="term" value="F:oxidoreductase activity"/>
    <property type="evidence" value="ECO:0007669"/>
    <property type="project" value="UniProtKB-KW"/>
</dbReference>
<sequence length="319" mass="33908">MPSIGKLEVSRQGFGAMGLSHTYGQADDVRSIATLHRAIGLGVTFFDTATGYGAGHNEELLGKAVADRGDGLIIASKFVHRPNGGGAAVAPIKARDAVEASLTRLGLDHIDLYYLHRIDPDIPIEDSVGELGRLVDEGKIGGVGVSEASAEAVRRAHATYPLTALQSEYSLWTRDVEVEILPTVRELGIGFVAYSPLGRGFLAGAEVSDPDDRRRQHPRFQPDAVAANSLRRATIEQVAKRVGASVAQVSLAWVLSKGVVPIPATRHIEHLESNWAANHLELDSDSLDALEAAFPRGATAGARYPAEALKLVPPEPVAA</sequence>
<dbReference type="SUPFAM" id="SSF51430">
    <property type="entry name" value="NAD(P)-linked oxidoreductase"/>
    <property type="match status" value="1"/>
</dbReference>
<dbReference type="InterPro" id="IPR020471">
    <property type="entry name" value="AKR"/>
</dbReference>
<dbReference type="PRINTS" id="PR00069">
    <property type="entry name" value="ALDKETRDTASE"/>
</dbReference>
<organism evidence="3">
    <name type="scientific">hydrothermal vent metagenome</name>
    <dbReference type="NCBI Taxonomy" id="652676"/>
    <lineage>
        <taxon>unclassified sequences</taxon>
        <taxon>metagenomes</taxon>
        <taxon>ecological metagenomes</taxon>
    </lineage>
</organism>
<dbReference type="GO" id="GO:0005737">
    <property type="term" value="C:cytoplasm"/>
    <property type="evidence" value="ECO:0007669"/>
    <property type="project" value="TreeGrafter"/>
</dbReference>
<evidence type="ECO:0000259" key="2">
    <source>
        <dbReference type="Pfam" id="PF00248"/>
    </source>
</evidence>
<dbReference type="PANTHER" id="PTHR43625:SF40">
    <property type="entry name" value="ALDO-KETO REDUCTASE YAKC [NADP(+)]"/>
    <property type="match status" value="1"/>
</dbReference>
<dbReference type="AlphaFoldDB" id="A0A160TJ32"/>
<feature type="domain" description="NADP-dependent oxidoreductase" evidence="2">
    <location>
        <begin position="13"/>
        <end position="292"/>
    </location>
</feature>
<evidence type="ECO:0000256" key="1">
    <source>
        <dbReference type="ARBA" id="ARBA00023002"/>
    </source>
</evidence>
<dbReference type="PANTHER" id="PTHR43625">
    <property type="entry name" value="AFLATOXIN B1 ALDEHYDE REDUCTASE"/>
    <property type="match status" value="1"/>
</dbReference>
<protein>
    <submittedName>
        <fullName evidence="3">Aldo-keto reductase</fullName>
    </submittedName>
</protein>
<dbReference type="Gene3D" id="3.20.20.100">
    <property type="entry name" value="NADP-dependent oxidoreductase domain"/>
    <property type="match status" value="1"/>
</dbReference>